<organism evidence="8 9">
    <name type="scientific">Gordonia desulfuricans</name>
    <dbReference type="NCBI Taxonomy" id="89051"/>
    <lineage>
        <taxon>Bacteria</taxon>
        <taxon>Bacillati</taxon>
        <taxon>Actinomycetota</taxon>
        <taxon>Actinomycetes</taxon>
        <taxon>Mycobacteriales</taxon>
        <taxon>Gordoniaceae</taxon>
        <taxon>Gordonia</taxon>
    </lineage>
</organism>
<keyword evidence="9" id="KW-1185">Reference proteome</keyword>
<dbReference type="GO" id="GO:0006353">
    <property type="term" value="P:DNA-templated transcription termination"/>
    <property type="evidence" value="ECO:0007669"/>
    <property type="project" value="UniProtKB-UniRule"/>
</dbReference>
<dbReference type="Gene3D" id="1.10.940.10">
    <property type="entry name" value="NusB-like"/>
    <property type="match status" value="1"/>
</dbReference>
<evidence type="ECO:0000256" key="1">
    <source>
        <dbReference type="ARBA" id="ARBA00005952"/>
    </source>
</evidence>
<dbReference type="GO" id="GO:0031564">
    <property type="term" value="P:transcription antitermination"/>
    <property type="evidence" value="ECO:0007669"/>
    <property type="project" value="UniProtKB-KW"/>
</dbReference>
<dbReference type="InterPro" id="IPR011605">
    <property type="entry name" value="NusB_fam"/>
</dbReference>
<evidence type="ECO:0000256" key="2">
    <source>
        <dbReference type="ARBA" id="ARBA00022814"/>
    </source>
</evidence>
<dbReference type="NCBIfam" id="TIGR01951">
    <property type="entry name" value="nusB"/>
    <property type="match status" value="1"/>
</dbReference>
<dbReference type="PANTHER" id="PTHR11078:SF3">
    <property type="entry name" value="ANTITERMINATION NUSB DOMAIN-CONTAINING PROTEIN"/>
    <property type="match status" value="1"/>
</dbReference>
<dbReference type="AlphaFoldDB" id="A0A7K3LTU6"/>
<evidence type="ECO:0000256" key="5">
    <source>
        <dbReference type="ARBA" id="ARBA00023163"/>
    </source>
</evidence>
<evidence type="ECO:0000313" key="8">
    <source>
        <dbReference type="EMBL" id="NDK90987.1"/>
    </source>
</evidence>
<sequence>MKKPGTRHKARRRAVDLLFEAEAKQVSPADLVAERRVLVHTDESVGQIHPYTARVIDGLVADQAQIDAVVSSHLRGWTLERLPAVDRAILRLATWELFNATDVDPVVIVDEAVELAKELSTDESPSFVNGVLGRIADLAPQVRSAAAVELPGDAED</sequence>
<dbReference type="EMBL" id="JAADZU010000053">
    <property type="protein sequence ID" value="NDK90987.1"/>
    <property type="molecule type" value="Genomic_DNA"/>
</dbReference>
<comment type="function">
    <text evidence="6">Involved in transcription antitermination. Required for transcription of ribosomal RNA (rRNA) genes. Binds specifically to the boxA antiterminator sequence of the ribosomal RNA (rrn) operons.</text>
</comment>
<proteinExistence type="inferred from homology"/>
<evidence type="ECO:0000256" key="3">
    <source>
        <dbReference type="ARBA" id="ARBA00022884"/>
    </source>
</evidence>
<gene>
    <name evidence="6 8" type="primary">nusB</name>
    <name evidence="8" type="ORF">GYA93_15550</name>
</gene>
<name>A0A7K3LTU6_9ACTN</name>
<dbReference type="InterPro" id="IPR006027">
    <property type="entry name" value="NusB_RsmB_TIM44"/>
</dbReference>
<dbReference type="PANTHER" id="PTHR11078">
    <property type="entry name" value="N UTILIZATION SUBSTANCE PROTEIN B-RELATED"/>
    <property type="match status" value="1"/>
</dbReference>
<evidence type="ECO:0000256" key="4">
    <source>
        <dbReference type="ARBA" id="ARBA00023015"/>
    </source>
</evidence>
<protein>
    <recommendedName>
        <fullName evidence="6">Transcription antitermination protein NusB</fullName>
    </recommendedName>
    <alternativeName>
        <fullName evidence="6">Antitermination factor NusB</fullName>
    </alternativeName>
</protein>
<dbReference type="Pfam" id="PF01029">
    <property type="entry name" value="NusB"/>
    <property type="match status" value="1"/>
</dbReference>
<feature type="domain" description="NusB/RsmB/TIM44" evidence="7">
    <location>
        <begin position="8"/>
        <end position="136"/>
    </location>
</feature>
<dbReference type="HAMAP" id="MF_00073">
    <property type="entry name" value="NusB"/>
    <property type="match status" value="1"/>
</dbReference>
<dbReference type="RefSeq" id="WP_053776478.1">
    <property type="nucleotide sequence ID" value="NZ_JAADZU010000053.1"/>
</dbReference>
<comment type="caution">
    <text evidence="8">The sequence shown here is derived from an EMBL/GenBank/DDBJ whole genome shotgun (WGS) entry which is preliminary data.</text>
</comment>
<keyword evidence="3 6" id="KW-0694">RNA-binding</keyword>
<dbReference type="GO" id="GO:0003723">
    <property type="term" value="F:RNA binding"/>
    <property type="evidence" value="ECO:0007669"/>
    <property type="project" value="UniProtKB-UniRule"/>
</dbReference>
<keyword evidence="2 6" id="KW-0889">Transcription antitermination</keyword>
<dbReference type="InterPro" id="IPR035926">
    <property type="entry name" value="NusB-like_sf"/>
</dbReference>
<evidence type="ECO:0000259" key="7">
    <source>
        <dbReference type="Pfam" id="PF01029"/>
    </source>
</evidence>
<keyword evidence="4 6" id="KW-0805">Transcription regulation</keyword>
<evidence type="ECO:0000256" key="6">
    <source>
        <dbReference type="HAMAP-Rule" id="MF_00073"/>
    </source>
</evidence>
<comment type="similarity">
    <text evidence="1 6">Belongs to the NusB family.</text>
</comment>
<dbReference type="Proteomes" id="UP000466307">
    <property type="component" value="Unassembled WGS sequence"/>
</dbReference>
<reference evidence="8 9" key="1">
    <citation type="submission" date="2020-01" db="EMBL/GenBank/DDBJ databases">
        <title>Investigation of new actinobacteria for the biodesulphurisation of diesel fuel.</title>
        <authorList>
            <person name="Athi Narayanan S.M."/>
        </authorList>
    </citation>
    <scope>NUCLEOTIDE SEQUENCE [LARGE SCALE GENOMIC DNA]</scope>
    <source>
        <strain evidence="8 9">213E</strain>
    </source>
</reference>
<dbReference type="SUPFAM" id="SSF48013">
    <property type="entry name" value="NusB-like"/>
    <property type="match status" value="1"/>
</dbReference>
<keyword evidence="5 6" id="KW-0804">Transcription</keyword>
<evidence type="ECO:0000313" key="9">
    <source>
        <dbReference type="Proteomes" id="UP000466307"/>
    </source>
</evidence>
<dbReference type="GO" id="GO:0005829">
    <property type="term" value="C:cytosol"/>
    <property type="evidence" value="ECO:0007669"/>
    <property type="project" value="TreeGrafter"/>
</dbReference>
<accession>A0A7K3LTU6</accession>